<comment type="similarity">
    <text evidence="2">Belongs to the SURF6 family.</text>
</comment>
<comment type="caution">
    <text evidence="7">The sequence shown here is derived from an EMBL/GenBank/DDBJ whole genome shotgun (WGS) entry which is preliminary data.</text>
</comment>
<sequence>ENLLLHDAAFNSIANLIPAKYYMPTDPYKLNASYMKKSKNQPDENEIKSKKLERARLRELGRNKTVEQIMKESDSKGVINPNLEIFSNNDEQPEKSGESQAPKRAASLEELQAKLQAKIEELRSKRTSSKKNAPKRRTKEEILQDRLLKKRKLEIQKAKLREKKMNNNTDQDRSRSGSNSRSSNDAKSDTRKRVEKLDVSLGNRVKKVTKKDPNTSALLVSEKKKKKMKSNSAWKSAIQKAKGIKVRDNEKLVKKAIKKQEQRKRSSLKKWESRTTAVKEAIKEKQNKRDSNIKARIEAKKTRKPHKKTKSPINKNKNKKSSKKSRPGFEGKSSL</sequence>
<dbReference type="PANTHER" id="PTHR14369">
    <property type="entry name" value="SURFEIT LOCUS PROTEIN 6"/>
    <property type="match status" value="1"/>
</dbReference>
<evidence type="ECO:0000256" key="4">
    <source>
        <dbReference type="SAM" id="MobiDB-lite"/>
    </source>
</evidence>
<dbReference type="InterPro" id="IPR029190">
    <property type="entry name" value="Rrp14/SURF6_C"/>
</dbReference>
<accession>A0A2T9Z896</accession>
<name>A0A2T9Z896_9FUNG</name>
<feature type="non-terminal residue" evidence="7">
    <location>
        <position position="1"/>
    </location>
</feature>
<evidence type="ECO:0000313" key="7">
    <source>
        <dbReference type="EMBL" id="PVV00772.1"/>
    </source>
</evidence>
<evidence type="ECO:0000256" key="2">
    <source>
        <dbReference type="ARBA" id="ARBA00005904"/>
    </source>
</evidence>
<evidence type="ECO:0008006" key="9">
    <source>
        <dbReference type="Google" id="ProtNLM"/>
    </source>
</evidence>
<feature type="compositionally biased region" description="Basic and acidic residues" evidence="4">
    <location>
        <begin position="184"/>
        <end position="198"/>
    </location>
</feature>
<evidence type="ECO:0000256" key="1">
    <source>
        <dbReference type="ARBA" id="ARBA00004123"/>
    </source>
</evidence>
<feature type="compositionally biased region" description="Basic and acidic residues" evidence="4">
    <location>
        <begin position="138"/>
        <end position="175"/>
    </location>
</feature>
<dbReference type="AlphaFoldDB" id="A0A2T9Z896"/>
<evidence type="ECO:0000313" key="8">
    <source>
        <dbReference type="Proteomes" id="UP000245609"/>
    </source>
</evidence>
<proteinExistence type="inferred from homology"/>
<protein>
    <recommendedName>
        <fullName evidence="9">Ribosomal RNA-processing protein 14/surfeit locus protein 6 C-terminal domain-containing protein</fullName>
    </recommendedName>
</protein>
<dbReference type="Pfam" id="PF15459">
    <property type="entry name" value="RRP14"/>
    <property type="match status" value="1"/>
</dbReference>
<evidence type="ECO:0000259" key="6">
    <source>
        <dbReference type="Pfam" id="PF15459"/>
    </source>
</evidence>
<keyword evidence="3" id="KW-0539">Nucleus</keyword>
<dbReference type="EMBL" id="MBFS01001654">
    <property type="protein sequence ID" value="PVV00772.1"/>
    <property type="molecule type" value="Genomic_DNA"/>
</dbReference>
<feature type="region of interest" description="Disordered" evidence="4">
    <location>
        <begin position="71"/>
        <end position="335"/>
    </location>
</feature>
<comment type="subcellular location">
    <subcellularLocation>
        <location evidence="1">Nucleus</location>
    </subcellularLocation>
</comment>
<feature type="compositionally biased region" description="Basic and acidic residues" evidence="4">
    <location>
        <begin position="245"/>
        <end position="273"/>
    </location>
</feature>
<evidence type="ECO:0000256" key="3">
    <source>
        <dbReference type="ARBA" id="ARBA00023242"/>
    </source>
</evidence>
<feature type="compositionally biased region" description="Basic and acidic residues" evidence="4">
    <location>
        <begin position="280"/>
        <end position="300"/>
    </location>
</feature>
<keyword evidence="8" id="KW-1185">Reference proteome</keyword>
<feature type="compositionally biased region" description="Basic and acidic residues" evidence="4">
    <location>
        <begin position="40"/>
        <end position="56"/>
    </location>
</feature>
<dbReference type="STRING" id="133381.A0A2T9Z896"/>
<dbReference type="Proteomes" id="UP000245609">
    <property type="component" value="Unassembled WGS sequence"/>
</dbReference>
<dbReference type="InterPro" id="IPR007019">
    <property type="entry name" value="SURF6"/>
</dbReference>
<dbReference type="GO" id="GO:0042274">
    <property type="term" value="P:ribosomal small subunit biogenesis"/>
    <property type="evidence" value="ECO:0007669"/>
    <property type="project" value="TreeGrafter"/>
</dbReference>
<dbReference type="GO" id="GO:0005730">
    <property type="term" value="C:nucleolus"/>
    <property type="evidence" value="ECO:0007669"/>
    <property type="project" value="TreeGrafter"/>
</dbReference>
<dbReference type="GO" id="GO:0003677">
    <property type="term" value="F:DNA binding"/>
    <property type="evidence" value="ECO:0007669"/>
    <property type="project" value="TreeGrafter"/>
</dbReference>
<evidence type="ECO:0000259" key="5">
    <source>
        <dbReference type="Pfam" id="PF04935"/>
    </source>
</evidence>
<reference evidence="7 8" key="1">
    <citation type="journal article" date="2018" name="MBio">
        <title>Comparative Genomics Reveals the Core Gene Toolbox for the Fungus-Insect Symbiosis.</title>
        <authorList>
            <person name="Wang Y."/>
            <person name="Stata M."/>
            <person name="Wang W."/>
            <person name="Stajich J.E."/>
            <person name="White M.M."/>
            <person name="Moncalvo J.M."/>
        </authorList>
    </citation>
    <scope>NUCLEOTIDE SEQUENCE [LARGE SCALE GENOMIC DNA]</scope>
    <source>
        <strain evidence="7 8">SC-DP-2</strain>
    </source>
</reference>
<dbReference type="OrthoDB" id="444809at2759"/>
<dbReference type="GO" id="GO:0042273">
    <property type="term" value="P:ribosomal large subunit biogenesis"/>
    <property type="evidence" value="ECO:0007669"/>
    <property type="project" value="TreeGrafter"/>
</dbReference>
<dbReference type="GO" id="GO:0003723">
    <property type="term" value="F:RNA binding"/>
    <property type="evidence" value="ECO:0007669"/>
    <property type="project" value="TreeGrafter"/>
</dbReference>
<dbReference type="Pfam" id="PF04935">
    <property type="entry name" value="SURF6"/>
    <property type="match status" value="1"/>
</dbReference>
<feature type="domain" description="Ribosomal RNA-processing protein 14/surfeit locus protein 6 C-terminal" evidence="5">
    <location>
        <begin position="170"/>
        <end position="304"/>
    </location>
</feature>
<dbReference type="InterPro" id="IPR029188">
    <property type="entry name" value="Rrp14_N"/>
</dbReference>
<gene>
    <name evidence="7" type="ORF">BB560_004834</name>
</gene>
<dbReference type="PANTHER" id="PTHR14369:SF0">
    <property type="entry name" value="SURFEIT LOCUS PROTEIN 6"/>
    <property type="match status" value="1"/>
</dbReference>
<feature type="compositionally biased region" description="Basic residues" evidence="4">
    <location>
        <begin position="125"/>
        <end position="137"/>
    </location>
</feature>
<feature type="region of interest" description="Disordered" evidence="4">
    <location>
        <begin position="36"/>
        <end position="56"/>
    </location>
</feature>
<feature type="domain" description="Ribosomal RNA-processing protein 14 N-terminal" evidence="6">
    <location>
        <begin position="3"/>
        <end position="57"/>
    </location>
</feature>
<feature type="compositionally biased region" description="Basic residues" evidence="4">
    <location>
        <begin position="301"/>
        <end position="326"/>
    </location>
</feature>
<organism evidence="7 8">
    <name type="scientific">Smittium megazygosporum</name>
    <dbReference type="NCBI Taxonomy" id="133381"/>
    <lineage>
        <taxon>Eukaryota</taxon>
        <taxon>Fungi</taxon>
        <taxon>Fungi incertae sedis</taxon>
        <taxon>Zoopagomycota</taxon>
        <taxon>Kickxellomycotina</taxon>
        <taxon>Harpellomycetes</taxon>
        <taxon>Harpellales</taxon>
        <taxon>Legeriomycetaceae</taxon>
        <taxon>Smittium</taxon>
    </lineage>
</organism>